<feature type="domain" description="DHHA1" evidence="2">
    <location>
        <begin position="356"/>
        <end position="427"/>
    </location>
</feature>
<evidence type="ECO:0000259" key="1">
    <source>
        <dbReference type="Pfam" id="PF01368"/>
    </source>
</evidence>
<gene>
    <name evidence="4" type="ORF">ENT89_03605</name>
    <name evidence="3" type="ORF">ENX77_07285</name>
</gene>
<dbReference type="GO" id="GO:0003676">
    <property type="term" value="F:nucleic acid binding"/>
    <property type="evidence" value="ECO:0007669"/>
    <property type="project" value="InterPro"/>
</dbReference>
<dbReference type="PANTHER" id="PTHR30255">
    <property type="entry name" value="SINGLE-STRANDED-DNA-SPECIFIC EXONUCLEASE RECJ"/>
    <property type="match status" value="1"/>
</dbReference>
<sequence length="430" mass="48188">MFELLKVEARKAVKIIDKHNFARIFTHYDADGISSGAIIATALIRKGIDFHISFLSGLNECVECDSDLIIFADMGSGYPDVISSIDADIIVIDHHYPVGKIQPKRDFAHINPHLAGLDGSFELSASGAAYVFAEEMGDNYDLTAISLLGIIGDKQKIAGGNAKIIQKGVEKGFITEKEGLRMISGKVRDILRLSLDPFLDFYSKEEELEEFLNEIGIDGEKEFDELSREEERRLANGIALRILKMNAYPGVFETFMGKKFYFREELIKNAVTMSEVINATGRKSAHSIGFAICMRDERYLEKGMDLWRDFTEEIHKEIEKWRHEVKDGECIRYLVMEDEAFTSPLASVFSRYLFSDKPFIALNIKKDGQVKVSARTNPIMAERKNLADIMKEAAEKVGGKGGGHSIAAGANITADKVEEFIKEVDRLCCI</sequence>
<dbReference type="InterPro" id="IPR038763">
    <property type="entry name" value="DHH_sf"/>
</dbReference>
<comment type="caution">
    <text evidence="4">The sequence shown here is derived from an EMBL/GenBank/DDBJ whole genome shotgun (WGS) entry which is preliminary data.</text>
</comment>
<evidence type="ECO:0000259" key="2">
    <source>
        <dbReference type="Pfam" id="PF02272"/>
    </source>
</evidence>
<evidence type="ECO:0000313" key="4">
    <source>
        <dbReference type="EMBL" id="HGU59262.1"/>
    </source>
</evidence>
<reference evidence="4" key="1">
    <citation type="journal article" date="2020" name="mSystems">
        <title>Genome- and Community-Level Interaction Insights into Carbon Utilization and Element Cycling Functions of Hydrothermarchaeota in Hydrothermal Sediment.</title>
        <authorList>
            <person name="Zhou Z."/>
            <person name="Liu Y."/>
            <person name="Xu W."/>
            <person name="Pan J."/>
            <person name="Luo Z.H."/>
            <person name="Li M."/>
        </authorList>
    </citation>
    <scope>NUCLEOTIDE SEQUENCE [LARGE SCALE GENOMIC DNA]</scope>
    <source>
        <strain evidence="4">SpSt-62</strain>
        <strain evidence="3">SpSt-97</strain>
    </source>
</reference>
<dbReference type="PANTHER" id="PTHR30255:SF2">
    <property type="entry name" value="SINGLE-STRANDED-DNA-SPECIFIC EXONUCLEASE RECJ"/>
    <property type="match status" value="1"/>
</dbReference>
<evidence type="ECO:0000313" key="3">
    <source>
        <dbReference type="EMBL" id="HGE66896.1"/>
    </source>
</evidence>
<proteinExistence type="predicted"/>
<dbReference type="EMBL" id="DTPI01000033">
    <property type="protein sequence ID" value="HGE66896.1"/>
    <property type="molecule type" value="Genomic_DNA"/>
</dbReference>
<dbReference type="InterPro" id="IPR001667">
    <property type="entry name" value="DDH_dom"/>
</dbReference>
<dbReference type="InterPro" id="IPR051673">
    <property type="entry name" value="SSDNA_exonuclease_RecJ"/>
</dbReference>
<dbReference type="Gene3D" id="3.90.1640.30">
    <property type="match status" value="1"/>
</dbReference>
<accession>A0A7C4WK02</accession>
<dbReference type="GO" id="GO:0004527">
    <property type="term" value="F:exonuclease activity"/>
    <property type="evidence" value="ECO:0007669"/>
    <property type="project" value="UniProtKB-KW"/>
</dbReference>
<dbReference type="Gene3D" id="3.10.310.30">
    <property type="match status" value="1"/>
</dbReference>
<dbReference type="EMBL" id="DTAK01000019">
    <property type="protein sequence ID" value="HGU59262.1"/>
    <property type="molecule type" value="Genomic_DNA"/>
</dbReference>
<name>A0A7C4WK02_9EURY</name>
<feature type="domain" description="DDH" evidence="1">
    <location>
        <begin position="24"/>
        <end position="134"/>
    </location>
</feature>
<dbReference type="Pfam" id="PF01368">
    <property type="entry name" value="DHH"/>
    <property type="match status" value="1"/>
</dbReference>
<organism evidence="4">
    <name type="scientific">Geoglobus ahangari</name>
    <dbReference type="NCBI Taxonomy" id="113653"/>
    <lineage>
        <taxon>Archaea</taxon>
        <taxon>Methanobacteriati</taxon>
        <taxon>Methanobacteriota</taxon>
        <taxon>Archaeoglobi</taxon>
        <taxon>Archaeoglobales</taxon>
        <taxon>Archaeoglobaceae</taxon>
        <taxon>Geoglobus</taxon>
    </lineage>
</organism>
<protein>
    <submittedName>
        <fullName evidence="4">DHH family phosphoesterase</fullName>
    </submittedName>
</protein>
<dbReference type="AlphaFoldDB" id="A0A7C4WK02"/>
<dbReference type="InterPro" id="IPR003156">
    <property type="entry name" value="DHHA1_dom"/>
</dbReference>
<dbReference type="Pfam" id="PF02272">
    <property type="entry name" value="DHHA1"/>
    <property type="match status" value="1"/>
</dbReference>
<dbReference type="SUPFAM" id="SSF64182">
    <property type="entry name" value="DHH phosphoesterases"/>
    <property type="match status" value="1"/>
</dbReference>